<dbReference type="Proteomes" id="UP000034273">
    <property type="component" value="Unassembled WGS sequence"/>
</dbReference>
<dbReference type="EMBL" id="LCQW01000014">
    <property type="protein sequence ID" value="KKW23915.1"/>
    <property type="molecule type" value="Genomic_DNA"/>
</dbReference>
<evidence type="ECO:0000313" key="2">
    <source>
        <dbReference type="EMBL" id="KKW23915.1"/>
    </source>
</evidence>
<keyword evidence="1" id="KW-0812">Transmembrane</keyword>
<feature type="transmembrane region" description="Helical" evidence="1">
    <location>
        <begin position="39"/>
        <end position="61"/>
    </location>
</feature>
<dbReference type="STRING" id="1618671.UY67_C0014G0008"/>
<keyword evidence="1" id="KW-1133">Transmembrane helix</keyword>
<evidence type="ECO:0000313" key="3">
    <source>
        <dbReference type="Proteomes" id="UP000034273"/>
    </source>
</evidence>
<proteinExistence type="predicted"/>
<dbReference type="AlphaFoldDB" id="A0A0G1WZ83"/>
<sequence length="134" mass="14575">MTSKRNMAFFTEVEPPEGLFKAVLARIALARRRAARIKLAALGTVILVSGAALVPAVSYAVQEFYTSGFYDYLSLFFSDSSVAFSHWQEISLSLAESLPSLAVLLLVGFAAAFLWSLRRAVRNAGAAFNPIRLA</sequence>
<gene>
    <name evidence="2" type="ORF">UY67_C0014G0008</name>
</gene>
<name>A0A0G1WZ83_9BACT</name>
<comment type="caution">
    <text evidence="2">The sequence shown here is derived from an EMBL/GenBank/DDBJ whole genome shotgun (WGS) entry which is preliminary data.</text>
</comment>
<organism evidence="2 3">
    <name type="scientific">Candidatus Kaiserbacteria bacterium GW2011_GWA2_52_12</name>
    <dbReference type="NCBI Taxonomy" id="1618671"/>
    <lineage>
        <taxon>Bacteria</taxon>
        <taxon>Candidatus Kaiseribacteriota</taxon>
    </lineage>
</organism>
<reference evidence="2 3" key="1">
    <citation type="journal article" date="2015" name="Nature">
        <title>rRNA introns, odd ribosomes, and small enigmatic genomes across a large radiation of phyla.</title>
        <authorList>
            <person name="Brown C.T."/>
            <person name="Hug L.A."/>
            <person name="Thomas B.C."/>
            <person name="Sharon I."/>
            <person name="Castelle C.J."/>
            <person name="Singh A."/>
            <person name="Wilkins M.J."/>
            <person name="Williams K.H."/>
            <person name="Banfield J.F."/>
        </authorList>
    </citation>
    <scope>NUCLEOTIDE SEQUENCE [LARGE SCALE GENOMIC DNA]</scope>
</reference>
<feature type="transmembrane region" description="Helical" evidence="1">
    <location>
        <begin position="98"/>
        <end position="117"/>
    </location>
</feature>
<keyword evidence="1" id="KW-0472">Membrane</keyword>
<protein>
    <submittedName>
        <fullName evidence="2">Uncharacterized protein</fullName>
    </submittedName>
</protein>
<evidence type="ECO:0000256" key="1">
    <source>
        <dbReference type="SAM" id="Phobius"/>
    </source>
</evidence>
<accession>A0A0G1WZ83</accession>